<dbReference type="EMBL" id="DVHA01000168">
    <property type="protein sequence ID" value="HIR60941.1"/>
    <property type="molecule type" value="Genomic_DNA"/>
</dbReference>
<keyword evidence="1" id="KW-0805">Transcription regulation</keyword>
<keyword evidence="5" id="KW-0812">Transmembrane</keyword>
<feature type="coiled-coil region" evidence="4">
    <location>
        <begin position="318"/>
        <end position="345"/>
    </location>
</feature>
<gene>
    <name evidence="7" type="ORF">IAB37_05130</name>
</gene>
<dbReference type="PANTHER" id="PTHR43280">
    <property type="entry name" value="ARAC-FAMILY TRANSCRIPTIONAL REGULATOR"/>
    <property type="match status" value="1"/>
</dbReference>
<dbReference type="GO" id="GO:0043565">
    <property type="term" value="F:sequence-specific DNA binding"/>
    <property type="evidence" value="ECO:0007669"/>
    <property type="project" value="InterPro"/>
</dbReference>
<dbReference type="InterPro" id="IPR018060">
    <property type="entry name" value="HTH_AraC"/>
</dbReference>
<protein>
    <submittedName>
        <fullName evidence="7">Helix-turn-helix transcriptional regulator</fullName>
    </submittedName>
</protein>
<reference evidence="7" key="2">
    <citation type="journal article" date="2021" name="PeerJ">
        <title>Extensive microbial diversity within the chicken gut microbiome revealed by metagenomics and culture.</title>
        <authorList>
            <person name="Gilroy R."/>
            <person name="Ravi A."/>
            <person name="Getino M."/>
            <person name="Pursley I."/>
            <person name="Horton D.L."/>
            <person name="Alikhan N.F."/>
            <person name="Baker D."/>
            <person name="Gharbi K."/>
            <person name="Hall N."/>
            <person name="Watson M."/>
            <person name="Adriaenssens E.M."/>
            <person name="Foster-Nyarko E."/>
            <person name="Jarju S."/>
            <person name="Secka A."/>
            <person name="Antonio M."/>
            <person name="Oren A."/>
            <person name="Chaudhuri R.R."/>
            <person name="La Ragione R."/>
            <person name="Hildebrand F."/>
            <person name="Pallen M.J."/>
        </authorList>
    </citation>
    <scope>NUCLEOTIDE SEQUENCE</scope>
    <source>
        <strain evidence="7">CHK189-12415</strain>
    </source>
</reference>
<dbReference type="Gene3D" id="1.10.10.60">
    <property type="entry name" value="Homeodomain-like"/>
    <property type="match status" value="1"/>
</dbReference>
<evidence type="ECO:0000313" key="7">
    <source>
        <dbReference type="EMBL" id="HIR60941.1"/>
    </source>
</evidence>
<evidence type="ECO:0000256" key="5">
    <source>
        <dbReference type="SAM" id="Phobius"/>
    </source>
</evidence>
<dbReference type="PANTHER" id="PTHR43280:SF2">
    <property type="entry name" value="HTH-TYPE TRANSCRIPTIONAL REGULATOR EXSA"/>
    <property type="match status" value="1"/>
</dbReference>
<dbReference type="PROSITE" id="PS01124">
    <property type="entry name" value="HTH_ARAC_FAMILY_2"/>
    <property type="match status" value="1"/>
</dbReference>
<dbReference type="AlphaFoldDB" id="A0A9D1DXR6"/>
<keyword evidence="2" id="KW-0238">DNA-binding</keyword>
<dbReference type="SMART" id="SM00342">
    <property type="entry name" value="HTH_ARAC"/>
    <property type="match status" value="1"/>
</dbReference>
<reference evidence="7" key="1">
    <citation type="submission" date="2020-10" db="EMBL/GenBank/DDBJ databases">
        <authorList>
            <person name="Gilroy R."/>
        </authorList>
    </citation>
    <scope>NUCLEOTIDE SEQUENCE</scope>
    <source>
        <strain evidence="7">CHK189-12415</strain>
    </source>
</reference>
<organism evidence="7 8">
    <name type="scientific">Candidatus Faecivivens stercoravium</name>
    <dbReference type="NCBI Taxonomy" id="2840803"/>
    <lineage>
        <taxon>Bacteria</taxon>
        <taxon>Bacillati</taxon>
        <taxon>Bacillota</taxon>
        <taxon>Clostridia</taxon>
        <taxon>Eubacteriales</taxon>
        <taxon>Oscillospiraceae</taxon>
        <taxon>Oscillospiraceae incertae sedis</taxon>
        <taxon>Candidatus Faecivivens</taxon>
    </lineage>
</organism>
<sequence>MLASYLLAGLIPLLLSLFTTIRLESIIQDTMLEDKETTVENIQRETDQNLQDAINTAGLLAADTTLTGLAGKYVFTGEDMMAQRDIVNLFARSRQQQQTITHAFVYFFRSGRLVSESRGYSKPVTDMYAKTLDVPYAFFYDAIQDSSGLCTVQPLSSTDGVSYLLVTYNIYADSYTNKLATVGLLLRISQNLIQWEDENSEVFLIQDGVKIYGSARATEAVRQMGGGDSGITLTLDGEKYVCSFQVSGVCDITFGFLTRQSEYYQSVRLLQGQLLLEIIIYIFFGIFASIFFSRRTWSPFQKILDFVGARCTGNAESFESVQRALQSLADEKDILENRLREETRQAHRRYISRFLLGFSSDSSALSQYIEDGQPYRLLLFSLIRPEESEFFKNVPRNRYAETLEMLYFAVRNILEEILLESRDGVSVMIEDCIVLAAQDSLPGGLMDELEHAVKTTETALSLSMACYVGPACRHLDEGPAAWKQVQQLYRESGFWQKDRLPGVWETPQAPASDGPNDYPAHTRALAACLSEGNFAGAEKIFEGILQHDLDGHFTPGQLIRYRLAGMTELLAAYLPEGSENYLRQMIVPGPVEDKRQLLRDQFAAVRLAAGQEEPVPGPDKNTLWAETVRQYIEENFQNPSLNASMIADHLGLSLSALSRRFKAAAGHGVLDEIHLVRLREAKELLKGGLTVRETAEKTGYIESRAMIRAFKRYEGITPGQYVGKE</sequence>
<feature type="domain" description="HTH araC/xylS-type" evidence="6">
    <location>
        <begin position="626"/>
        <end position="724"/>
    </location>
</feature>
<evidence type="ECO:0000256" key="1">
    <source>
        <dbReference type="ARBA" id="ARBA00023015"/>
    </source>
</evidence>
<dbReference type="GO" id="GO:0003700">
    <property type="term" value="F:DNA-binding transcription factor activity"/>
    <property type="evidence" value="ECO:0007669"/>
    <property type="project" value="InterPro"/>
</dbReference>
<evidence type="ECO:0000256" key="2">
    <source>
        <dbReference type="ARBA" id="ARBA00023125"/>
    </source>
</evidence>
<accession>A0A9D1DXR6</accession>
<dbReference type="Proteomes" id="UP000824241">
    <property type="component" value="Unassembled WGS sequence"/>
</dbReference>
<dbReference type="SUPFAM" id="SSF46689">
    <property type="entry name" value="Homeodomain-like"/>
    <property type="match status" value="1"/>
</dbReference>
<dbReference type="Pfam" id="PF12833">
    <property type="entry name" value="HTH_18"/>
    <property type="match status" value="1"/>
</dbReference>
<evidence type="ECO:0000313" key="8">
    <source>
        <dbReference type="Proteomes" id="UP000824241"/>
    </source>
</evidence>
<comment type="caution">
    <text evidence="7">The sequence shown here is derived from an EMBL/GenBank/DDBJ whole genome shotgun (WGS) entry which is preliminary data.</text>
</comment>
<keyword evidence="5" id="KW-1133">Transmembrane helix</keyword>
<keyword evidence="4" id="KW-0175">Coiled coil</keyword>
<name>A0A9D1DXR6_9FIRM</name>
<evidence type="ECO:0000256" key="4">
    <source>
        <dbReference type="SAM" id="Coils"/>
    </source>
</evidence>
<proteinExistence type="predicted"/>
<dbReference type="InterPro" id="IPR009057">
    <property type="entry name" value="Homeodomain-like_sf"/>
</dbReference>
<feature type="transmembrane region" description="Helical" evidence="5">
    <location>
        <begin position="274"/>
        <end position="292"/>
    </location>
</feature>
<keyword evidence="5" id="KW-0472">Membrane</keyword>
<keyword evidence="3" id="KW-0804">Transcription</keyword>
<evidence type="ECO:0000256" key="3">
    <source>
        <dbReference type="ARBA" id="ARBA00023163"/>
    </source>
</evidence>
<evidence type="ECO:0000259" key="6">
    <source>
        <dbReference type="PROSITE" id="PS01124"/>
    </source>
</evidence>